<dbReference type="CDD" id="cd05243">
    <property type="entry name" value="SDR_a5"/>
    <property type="match status" value="1"/>
</dbReference>
<dbReference type="InterPro" id="IPR016040">
    <property type="entry name" value="NAD(P)-bd_dom"/>
</dbReference>
<evidence type="ECO:0000259" key="1">
    <source>
        <dbReference type="Pfam" id="PF13460"/>
    </source>
</evidence>
<dbReference type="PANTHER" id="PTHR15020:SF50">
    <property type="entry name" value="UPF0659 PROTEIN YMR090W"/>
    <property type="match status" value="1"/>
</dbReference>
<proteinExistence type="predicted"/>
<evidence type="ECO:0000313" key="5">
    <source>
        <dbReference type="Proteomes" id="UP001275867"/>
    </source>
</evidence>
<dbReference type="AlphaFoldDB" id="A0AAP5T9K5"/>
<reference evidence="2" key="2">
    <citation type="submission" date="2019-10" db="EMBL/GenBank/DDBJ databases">
        <title>Malate fermentation in French cider.</title>
        <authorList>
            <person name="Cousin F.J."/>
            <person name="Medina Fernandez S."/>
            <person name="Misery B."/>
            <person name="Laplace J.-M."/>
            <person name="Cretenet M."/>
        </authorList>
    </citation>
    <scope>NUCLEOTIDE SEQUENCE</scope>
    <source>
        <strain evidence="2">UCMA15901</strain>
    </source>
</reference>
<dbReference type="RefSeq" id="WP_068807222.1">
    <property type="nucleotide sequence ID" value="NZ_LXND01000060.1"/>
</dbReference>
<name>A0AAP5T9K5_9LACO</name>
<reference evidence="3 4" key="1">
    <citation type="submission" date="2016-05" db="EMBL/GenBank/DDBJ databases">
        <title>Draft genome sequence of Pediococcus parvulus 2.6, a probiotic beta-glucan producer strain.</title>
        <authorList>
            <person name="Mohedano M.L."/>
            <person name="Perez-Ramos A."/>
            <person name="Duenas M.T."/>
            <person name="Lamontanara A."/>
            <person name="Orru L."/>
            <person name="Spano G."/>
            <person name="Capozzi V."/>
            <person name="Lopez P."/>
        </authorList>
    </citation>
    <scope>NUCLEOTIDE SEQUENCE [LARGE SCALE GENOMIC DNA]</scope>
    <source>
        <strain evidence="3 4">2.6</strain>
    </source>
</reference>
<evidence type="ECO:0000313" key="2">
    <source>
        <dbReference type="EMBL" id="MDV7693618.1"/>
    </source>
</evidence>
<dbReference type="EMBL" id="LXND01000060">
    <property type="protein sequence ID" value="OAD63741.1"/>
    <property type="molecule type" value="Genomic_DNA"/>
</dbReference>
<dbReference type="Gene3D" id="3.40.50.720">
    <property type="entry name" value="NAD(P)-binding Rossmann-like Domain"/>
    <property type="match status" value="1"/>
</dbReference>
<dbReference type="PANTHER" id="PTHR15020">
    <property type="entry name" value="FLAVIN REDUCTASE-RELATED"/>
    <property type="match status" value="1"/>
</dbReference>
<dbReference type="SUPFAM" id="SSF51735">
    <property type="entry name" value="NAD(P)-binding Rossmann-fold domains"/>
    <property type="match status" value="1"/>
</dbReference>
<keyword evidence="4" id="KW-1185">Reference proteome</keyword>
<dbReference type="Proteomes" id="UP000077280">
    <property type="component" value="Unassembled WGS sequence"/>
</dbReference>
<dbReference type="EMBL" id="WERX01000003">
    <property type="protein sequence ID" value="MDV7693618.1"/>
    <property type="molecule type" value="Genomic_DNA"/>
</dbReference>
<dbReference type="Pfam" id="PF13460">
    <property type="entry name" value="NAD_binding_10"/>
    <property type="match status" value="1"/>
</dbReference>
<accession>A0AAP5T9K5</accession>
<evidence type="ECO:0000313" key="3">
    <source>
        <dbReference type="EMBL" id="OAD63741.1"/>
    </source>
</evidence>
<dbReference type="Proteomes" id="UP001275867">
    <property type="component" value="Unassembled WGS sequence"/>
</dbReference>
<organism evidence="2 5">
    <name type="scientific">Pediococcus parvulus</name>
    <dbReference type="NCBI Taxonomy" id="54062"/>
    <lineage>
        <taxon>Bacteria</taxon>
        <taxon>Bacillati</taxon>
        <taxon>Bacillota</taxon>
        <taxon>Bacilli</taxon>
        <taxon>Lactobacillales</taxon>
        <taxon>Lactobacillaceae</taxon>
        <taxon>Pediococcus</taxon>
    </lineage>
</organism>
<dbReference type="InterPro" id="IPR036291">
    <property type="entry name" value="NAD(P)-bd_dom_sf"/>
</dbReference>
<comment type="caution">
    <text evidence="2">The sequence shown here is derived from an EMBL/GenBank/DDBJ whole genome shotgun (WGS) entry which is preliminary data.</text>
</comment>
<sequence>MKVFVIGAHGQIGKLLVAQLLDRGDEVVAGIRDAKQRDFFEDQGAATQLFDLTEQPDEMAKVLAGVDAVVFSAGSGGKTGDDQTLLIDLDGAVKSMEATQKAGIKRFVIVSAMNAEDRTRWTAIQPYYVAKHYADLYLKDETSLDYTIIKPGVLTNDAGKGGLILDQTKGKIAREDVAETIVSALHNNDNTIKKEFAISEGETPINEAVKQV</sequence>
<protein>
    <submittedName>
        <fullName evidence="2">NAD(P)H-binding protein</fullName>
    </submittedName>
    <submittedName>
        <fullName evidence="3">Short-chain dehydrogenase</fullName>
    </submittedName>
</protein>
<gene>
    <name evidence="3" type="ORF">A7K95_08580</name>
    <name evidence="2" type="ORF">GA842_01740</name>
</gene>
<evidence type="ECO:0000313" key="4">
    <source>
        <dbReference type="Proteomes" id="UP000077280"/>
    </source>
</evidence>
<feature type="domain" description="NAD(P)-binding" evidence="1">
    <location>
        <begin position="7"/>
        <end position="187"/>
    </location>
</feature>